<dbReference type="SMART" id="SM00141">
    <property type="entry name" value="PDGF"/>
    <property type="match status" value="1"/>
</dbReference>
<keyword evidence="7" id="KW-1185">Reference proteome</keyword>
<evidence type="ECO:0000259" key="5">
    <source>
        <dbReference type="PROSITE" id="PS50278"/>
    </source>
</evidence>
<dbReference type="PROSITE" id="PS50278">
    <property type="entry name" value="PDGF_2"/>
    <property type="match status" value="1"/>
</dbReference>
<name>A0A067R778_ZOONE</name>
<evidence type="ECO:0000256" key="3">
    <source>
        <dbReference type="ARBA" id="ARBA00023246"/>
    </source>
</evidence>
<dbReference type="EMBL" id="KK852655">
    <property type="protein sequence ID" value="KDR19287.1"/>
    <property type="molecule type" value="Genomic_DNA"/>
</dbReference>
<evidence type="ECO:0000313" key="7">
    <source>
        <dbReference type="Proteomes" id="UP000027135"/>
    </source>
</evidence>
<dbReference type="AlphaFoldDB" id="A0A067R778"/>
<dbReference type="GO" id="GO:0070851">
    <property type="term" value="F:growth factor receptor binding"/>
    <property type="evidence" value="ECO:0007669"/>
    <property type="project" value="TreeGrafter"/>
</dbReference>
<keyword evidence="2 4" id="KW-0339">Growth factor</keyword>
<keyword evidence="3" id="KW-0497">Mitogen</keyword>
<accession>A0A067R778</accession>
<dbReference type="GO" id="GO:0016020">
    <property type="term" value="C:membrane"/>
    <property type="evidence" value="ECO:0007669"/>
    <property type="project" value="InterPro"/>
</dbReference>
<dbReference type="Proteomes" id="UP000027135">
    <property type="component" value="Unassembled WGS sequence"/>
</dbReference>
<dbReference type="SUPFAM" id="SSF57501">
    <property type="entry name" value="Cystine-knot cytokines"/>
    <property type="match status" value="1"/>
</dbReference>
<organism evidence="6 7">
    <name type="scientific">Zootermopsis nevadensis</name>
    <name type="common">Dampwood termite</name>
    <dbReference type="NCBI Taxonomy" id="136037"/>
    <lineage>
        <taxon>Eukaryota</taxon>
        <taxon>Metazoa</taxon>
        <taxon>Ecdysozoa</taxon>
        <taxon>Arthropoda</taxon>
        <taxon>Hexapoda</taxon>
        <taxon>Insecta</taxon>
        <taxon>Pterygota</taxon>
        <taxon>Neoptera</taxon>
        <taxon>Polyneoptera</taxon>
        <taxon>Dictyoptera</taxon>
        <taxon>Blattodea</taxon>
        <taxon>Blattoidea</taxon>
        <taxon>Termitoidae</taxon>
        <taxon>Termopsidae</taxon>
        <taxon>Zootermopsis</taxon>
    </lineage>
</organism>
<dbReference type="GO" id="GO:0008284">
    <property type="term" value="P:positive regulation of cell population proliferation"/>
    <property type="evidence" value="ECO:0007669"/>
    <property type="project" value="TreeGrafter"/>
</dbReference>
<evidence type="ECO:0000313" key="6">
    <source>
        <dbReference type="EMBL" id="KDR19287.1"/>
    </source>
</evidence>
<protein>
    <submittedName>
        <fullName evidence="6">Platelet-derived growth factor subunit A</fullName>
    </submittedName>
</protein>
<dbReference type="GO" id="GO:0051781">
    <property type="term" value="P:positive regulation of cell division"/>
    <property type="evidence" value="ECO:0007669"/>
    <property type="project" value="UniProtKB-KW"/>
</dbReference>
<dbReference type="Pfam" id="PF00341">
    <property type="entry name" value="PDGF"/>
    <property type="match status" value="1"/>
</dbReference>
<dbReference type="InParanoid" id="A0A067R778"/>
<gene>
    <name evidence="6" type="ORF">L798_06082</name>
</gene>
<sequence>MQSLAELSTLLMQGDRRFCAHTTLTILEGLNGTDKHDSKITQLQDHMSKLKNYCAQIKRGRAASVQGLKLHEITEMNAALLEAKKAACKPRTILKELPPAPFGSSYYPQYVTVKQCDGCCNSALLKCTPVKITNVTKWVMNFVMSRNKYKSTQSFQMEQHEKCKCGCKVRIKDFLAFQVHIQPAKTPSDKQIELEVCT</sequence>
<dbReference type="Gene3D" id="2.10.90.10">
    <property type="entry name" value="Cystine-knot cytokines"/>
    <property type="match status" value="1"/>
</dbReference>
<reference evidence="6 7" key="1">
    <citation type="journal article" date="2014" name="Nat. Commun.">
        <title>Molecular traces of alternative social organization in a termite genome.</title>
        <authorList>
            <person name="Terrapon N."/>
            <person name="Li C."/>
            <person name="Robertson H.M."/>
            <person name="Ji L."/>
            <person name="Meng X."/>
            <person name="Booth W."/>
            <person name="Chen Z."/>
            <person name="Childers C.P."/>
            <person name="Glastad K.M."/>
            <person name="Gokhale K."/>
            <person name="Gowin J."/>
            <person name="Gronenberg W."/>
            <person name="Hermansen R.A."/>
            <person name="Hu H."/>
            <person name="Hunt B.G."/>
            <person name="Huylmans A.K."/>
            <person name="Khalil S.M."/>
            <person name="Mitchell R.D."/>
            <person name="Munoz-Torres M.C."/>
            <person name="Mustard J.A."/>
            <person name="Pan H."/>
            <person name="Reese J.T."/>
            <person name="Scharf M.E."/>
            <person name="Sun F."/>
            <person name="Vogel H."/>
            <person name="Xiao J."/>
            <person name="Yang W."/>
            <person name="Yang Z."/>
            <person name="Yang Z."/>
            <person name="Zhou J."/>
            <person name="Zhu J."/>
            <person name="Brent C.S."/>
            <person name="Elsik C.G."/>
            <person name="Goodisman M.A."/>
            <person name="Liberles D.A."/>
            <person name="Roe R.M."/>
            <person name="Vargo E.L."/>
            <person name="Vilcinskas A."/>
            <person name="Wang J."/>
            <person name="Bornberg-Bauer E."/>
            <person name="Korb J."/>
            <person name="Zhang G."/>
            <person name="Liebig J."/>
        </authorList>
    </citation>
    <scope>NUCLEOTIDE SEQUENCE [LARGE SCALE GENOMIC DNA]</scope>
    <source>
        <tissue evidence="6">Whole organism</tissue>
    </source>
</reference>
<feature type="domain" description="Platelet-derived growth factor (PDGF) family profile" evidence="5">
    <location>
        <begin position="75"/>
        <end position="170"/>
    </location>
</feature>
<dbReference type="PANTHER" id="PTHR11633">
    <property type="entry name" value="PLATELET-DERIVED GROWTH FACTOR"/>
    <property type="match status" value="1"/>
</dbReference>
<dbReference type="InterPro" id="IPR029034">
    <property type="entry name" value="Cystine-knot_cytokine"/>
</dbReference>
<proteinExistence type="inferred from homology"/>
<evidence type="ECO:0000256" key="4">
    <source>
        <dbReference type="RuleBase" id="RU003818"/>
    </source>
</evidence>
<dbReference type="PANTHER" id="PTHR11633:SF1">
    <property type="entry name" value="LD28763P"/>
    <property type="match status" value="1"/>
</dbReference>
<comment type="similarity">
    <text evidence="1 4">Belongs to the PDGF/VEGF growth factor family.</text>
</comment>
<evidence type="ECO:0000256" key="2">
    <source>
        <dbReference type="ARBA" id="ARBA00023030"/>
    </source>
</evidence>
<dbReference type="GO" id="GO:0008083">
    <property type="term" value="F:growth factor activity"/>
    <property type="evidence" value="ECO:0007669"/>
    <property type="project" value="UniProtKB-KW"/>
</dbReference>
<dbReference type="GO" id="GO:0005615">
    <property type="term" value="C:extracellular space"/>
    <property type="evidence" value="ECO:0007669"/>
    <property type="project" value="TreeGrafter"/>
</dbReference>
<dbReference type="eggNOG" id="ENOG502SBGT">
    <property type="taxonomic scope" value="Eukaryota"/>
</dbReference>
<evidence type="ECO:0000256" key="1">
    <source>
        <dbReference type="ARBA" id="ARBA00006686"/>
    </source>
</evidence>
<dbReference type="InterPro" id="IPR000072">
    <property type="entry name" value="PDGF/VEGF_dom"/>
</dbReference>